<reference evidence="2 3" key="1">
    <citation type="submission" date="2023-07" db="EMBL/GenBank/DDBJ databases">
        <title>Sorghum-associated microbial communities from plants grown in Nebraska, USA.</title>
        <authorList>
            <person name="Schachtman D."/>
        </authorList>
    </citation>
    <scope>NUCLEOTIDE SEQUENCE [LARGE SCALE GENOMIC DNA]</scope>
    <source>
        <strain evidence="2 3">BE314</strain>
    </source>
</reference>
<evidence type="ECO:0000313" key="3">
    <source>
        <dbReference type="Proteomes" id="UP001180453"/>
    </source>
</evidence>
<sequence>MQLAPLICVRDVPASSRWYQRLLGAHSGHGGDEYERVNDAQGRLVLQLHRWDVGHDHGPLGDPALPHGNGVLLWFELPDFDAAVARAEGLGVEVVRPRRWSENGNWEFWLRDPDGYSVVLTSPLP</sequence>
<evidence type="ECO:0000313" key="2">
    <source>
        <dbReference type="EMBL" id="MDR7269083.1"/>
    </source>
</evidence>
<dbReference type="InterPro" id="IPR004360">
    <property type="entry name" value="Glyas_Fos-R_dOase_dom"/>
</dbReference>
<dbReference type="EMBL" id="JAVDXU010000001">
    <property type="protein sequence ID" value="MDR7269083.1"/>
    <property type="molecule type" value="Genomic_DNA"/>
</dbReference>
<dbReference type="InterPro" id="IPR029068">
    <property type="entry name" value="Glyas_Bleomycin-R_OHBP_Dase"/>
</dbReference>
<dbReference type="InterPro" id="IPR037523">
    <property type="entry name" value="VOC_core"/>
</dbReference>
<accession>A0ABU1YK30</accession>
<dbReference type="RefSeq" id="WP_310263415.1">
    <property type="nucleotide sequence ID" value="NZ_JAVDXU010000001.1"/>
</dbReference>
<dbReference type="SUPFAM" id="SSF54593">
    <property type="entry name" value="Glyoxalase/Bleomycin resistance protein/Dihydroxybiphenyl dioxygenase"/>
    <property type="match status" value="1"/>
</dbReference>
<organism evidence="2 3">
    <name type="scientific">Roseateles saccharophilus</name>
    <name type="common">Pseudomonas saccharophila</name>
    <dbReference type="NCBI Taxonomy" id="304"/>
    <lineage>
        <taxon>Bacteria</taxon>
        <taxon>Pseudomonadati</taxon>
        <taxon>Pseudomonadota</taxon>
        <taxon>Betaproteobacteria</taxon>
        <taxon>Burkholderiales</taxon>
        <taxon>Sphaerotilaceae</taxon>
        <taxon>Roseateles</taxon>
    </lineage>
</organism>
<dbReference type="Pfam" id="PF00903">
    <property type="entry name" value="Glyoxalase"/>
    <property type="match status" value="1"/>
</dbReference>
<proteinExistence type="predicted"/>
<dbReference type="Gene3D" id="3.10.180.10">
    <property type="entry name" value="2,3-Dihydroxybiphenyl 1,2-Dioxygenase, domain 1"/>
    <property type="match status" value="1"/>
</dbReference>
<evidence type="ECO:0000259" key="1">
    <source>
        <dbReference type="PROSITE" id="PS51819"/>
    </source>
</evidence>
<name>A0ABU1YK30_ROSSA</name>
<protein>
    <submittedName>
        <fullName evidence="2">Catechol 2,3-dioxygenase-like lactoylglutathione lyase family enzyme</fullName>
    </submittedName>
</protein>
<keyword evidence="3" id="KW-1185">Reference proteome</keyword>
<dbReference type="PROSITE" id="PS51819">
    <property type="entry name" value="VOC"/>
    <property type="match status" value="1"/>
</dbReference>
<feature type="domain" description="VOC" evidence="1">
    <location>
        <begin position="1"/>
        <end position="123"/>
    </location>
</feature>
<gene>
    <name evidence="2" type="ORF">J2X20_001712</name>
</gene>
<comment type="caution">
    <text evidence="2">The sequence shown here is derived from an EMBL/GenBank/DDBJ whole genome shotgun (WGS) entry which is preliminary data.</text>
</comment>
<dbReference type="Proteomes" id="UP001180453">
    <property type="component" value="Unassembled WGS sequence"/>
</dbReference>